<evidence type="ECO:0000256" key="2">
    <source>
        <dbReference type="ARBA" id="ARBA00022980"/>
    </source>
</evidence>
<name>A0A2S3U2W2_LACPN</name>
<keyword evidence="5" id="KW-0472">Membrane</keyword>
<dbReference type="AlphaFoldDB" id="A0A2S3U2W2"/>
<comment type="caution">
    <text evidence="6">The sequence shown here is derived from an EMBL/GenBank/DDBJ whole genome shotgun (WGS) entry which is preliminary data.</text>
</comment>
<dbReference type="GO" id="GO:0006412">
    <property type="term" value="P:translation"/>
    <property type="evidence" value="ECO:0007669"/>
    <property type="project" value="InterPro"/>
</dbReference>
<evidence type="ECO:0000256" key="1">
    <source>
        <dbReference type="ARBA" id="ARBA00008560"/>
    </source>
</evidence>
<evidence type="ECO:0000313" key="6">
    <source>
        <dbReference type="EMBL" id="POD82357.1"/>
    </source>
</evidence>
<dbReference type="EMBL" id="NKCZ01000120">
    <property type="protein sequence ID" value="POD82357.1"/>
    <property type="molecule type" value="Genomic_DNA"/>
</dbReference>
<keyword evidence="2" id="KW-0689">Ribosomal protein</keyword>
<comment type="similarity">
    <text evidence="1">Belongs to the bacterial ribosomal protein bL32 family.</text>
</comment>
<gene>
    <name evidence="6" type="ORF">S101258_02587</name>
</gene>
<dbReference type="GO" id="GO:0003735">
    <property type="term" value="F:structural constituent of ribosome"/>
    <property type="evidence" value="ECO:0007669"/>
    <property type="project" value="InterPro"/>
</dbReference>
<evidence type="ECO:0000256" key="5">
    <source>
        <dbReference type="SAM" id="Phobius"/>
    </source>
</evidence>
<organism evidence="6 7">
    <name type="scientific">Lactiplantibacillus plantarum subsp. plantarum</name>
    <dbReference type="NCBI Taxonomy" id="337330"/>
    <lineage>
        <taxon>Bacteria</taxon>
        <taxon>Bacillati</taxon>
        <taxon>Bacillota</taxon>
        <taxon>Bacilli</taxon>
        <taxon>Lactobacillales</taxon>
        <taxon>Lactobacillaceae</taxon>
        <taxon>Lactiplantibacillus</taxon>
    </lineage>
</organism>
<evidence type="ECO:0000256" key="4">
    <source>
        <dbReference type="ARBA" id="ARBA00035178"/>
    </source>
</evidence>
<proteinExistence type="inferred from homology"/>
<dbReference type="InterPro" id="IPR011332">
    <property type="entry name" value="Ribosomal_zn-bd"/>
</dbReference>
<protein>
    <recommendedName>
        <fullName evidence="4">Large ribosomal subunit protein bL32</fullName>
    </recommendedName>
</protein>
<sequence length="81" mass="9133">MKLPRWALKINGYVKCPNCRNYTYPGNYCEQCGYQMSKPQLDKQQLVDSLDRKILGDYLLPIVVSIITAAIISVVIILAIG</sequence>
<keyword evidence="5" id="KW-1133">Transmembrane helix</keyword>
<keyword evidence="3" id="KW-0687">Ribonucleoprotein</keyword>
<dbReference type="SUPFAM" id="SSF57829">
    <property type="entry name" value="Zn-binding ribosomal proteins"/>
    <property type="match status" value="1"/>
</dbReference>
<reference evidence="6 7" key="1">
    <citation type="submission" date="2017-06" db="EMBL/GenBank/DDBJ databases">
        <title>Genome sequence of Lactobacillus plantarum subsp. plantarum strain SRCM101258.</title>
        <authorList>
            <person name="Cho S.H."/>
        </authorList>
    </citation>
    <scope>NUCLEOTIDE SEQUENCE [LARGE SCALE GENOMIC DNA]</scope>
    <source>
        <strain evidence="6 7">SRCM101258</strain>
    </source>
</reference>
<keyword evidence="5" id="KW-0812">Transmembrane</keyword>
<dbReference type="Proteomes" id="UP000236990">
    <property type="component" value="Unassembled WGS sequence"/>
</dbReference>
<dbReference type="Pfam" id="PF01783">
    <property type="entry name" value="Ribosomal_L32p"/>
    <property type="match status" value="1"/>
</dbReference>
<dbReference type="GO" id="GO:0015934">
    <property type="term" value="C:large ribosomal subunit"/>
    <property type="evidence" value="ECO:0007669"/>
    <property type="project" value="InterPro"/>
</dbReference>
<evidence type="ECO:0000313" key="7">
    <source>
        <dbReference type="Proteomes" id="UP000236990"/>
    </source>
</evidence>
<accession>A0A2S3U2W2</accession>
<evidence type="ECO:0000256" key="3">
    <source>
        <dbReference type="ARBA" id="ARBA00023274"/>
    </source>
</evidence>
<dbReference type="InterPro" id="IPR002677">
    <property type="entry name" value="Ribosomal_bL32"/>
</dbReference>
<feature type="transmembrane region" description="Helical" evidence="5">
    <location>
        <begin position="58"/>
        <end position="80"/>
    </location>
</feature>